<protein>
    <submittedName>
        <fullName evidence="4">Thioredoxin reductase</fullName>
    </submittedName>
</protein>
<gene>
    <name evidence="4" type="ORF">SAMN05192545_2862</name>
</gene>
<evidence type="ECO:0000256" key="2">
    <source>
        <dbReference type="ARBA" id="ARBA00023002"/>
    </source>
</evidence>
<keyword evidence="5" id="KW-1185">Reference proteome</keyword>
<dbReference type="Proteomes" id="UP000199574">
    <property type="component" value="Chromosome I"/>
</dbReference>
<evidence type="ECO:0000313" key="4">
    <source>
        <dbReference type="EMBL" id="SDT14256.1"/>
    </source>
</evidence>
<organism evidence="4 5">
    <name type="scientific">Maribacter dokdonensis</name>
    <dbReference type="NCBI Taxonomy" id="320912"/>
    <lineage>
        <taxon>Bacteria</taxon>
        <taxon>Pseudomonadati</taxon>
        <taxon>Bacteroidota</taxon>
        <taxon>Flavobacteriia</taxon>
        <taxon>Flavobacteriales</taxon>
        <taxon>Flavobacteriaceae</taxon>
        <taxon>Maribacter</taxon>
    </lineage>
</organism>
<dbReference type="InterPro" id="IPR023753">
    <property type="entry name" value="FAD/NAD-binding_dom"/>
</dbReference>
<reference evidence="4 5" key="1">
    <citation type="submission" date="2016-10" db="EMBL/GenBank/DDBJ databases">
        <authorList>
            <person name="Varghese N."/>
            <person name="Submissions S."/>
        </authorList>
    </citation>
    <scope>NUCLEOTIDE SEQUENCE [LARGE SCALE GENOMIC DNA]</scope>
    <source>
        <strain evidence="4 5">MAR_2009_60</strain>
    </source>
</reference>
<name>A0ABY0UT31_9FLAO</name>
<dbReference type="SUPFAM" id="SSF51905">
    <property type="entry name" value="FAD/NAD(P)-binding domain"/>
    <property type="match status" value="1"/>
</dbReference>
<dbReference type="InterPro" id="IPR050097">
    <property type="entry name" value="Ferredoxin-NADP_redctase_2"/>
</dbReference>
<keyword evidence="1" id="KW-0285">Flavoprotein</keyword>
<evidence type="ECO:0000256" key="1">
    <source>
        <dbReference type="ARBA" id="ARBA00022630"/>
    </source>
</evidence>
<dbReference type="RefSeq" id="WP_091606946.1">
    <property type="nucleotide sequence ID" value="NZ_LT629754.1"/>
</dbReference>
<dbReference type="PRINTS" id="PR00469">
    <property type="entry name" value="PNDRDTASEII"/>
</dbReference>
<dbReference type="InterPro" id="IPR036188">
    <property type="entry name" value="FAD/NAD-bd_sf"/>
</dbReference>
<evidence type="ECO:0000313" key="5">
    <source>
        <dbReference type="Proteomes" id="UP000199574"/>
    </source>
</evidence>
<keyword evidence="2" id="KW-0560">Oxidoreductase</keyword>
<dbReference type="GeneID" id="90592283"/>
<sequence>MVDSKIFDVIIIGGSYAGLSAAISLGRSLRSVLIIDGGKPCNRQTPHSHNFITQDGVEPSRINELAKDQVLNYDTVEFIEDFALNAKKTQPGFKITTLSGTVFNAHKLIFSSGIKDIMPDIPGFSDCWGISIIHCPYCHGFENKGKKTAIYASIPRALYLAPLIKNLTGNLTLIIKNMTDLKEDEIQILKNNQVKFIVADITSIEHDLGNLKSIGFSNGEKHSFEALYASLPFEQHSQIPQELGCTFTDDGYIDVTPFQETSIKGVYACGDNSNMFRSVANAVNTGNFTGAKVNADLANEQFK</sequence>
<proteinExistence type="predicted"/>
<dbReference type="PANTHER" id="PTHR48105">
    <property type="entry name" value="THIOREDOXIN REDUCTASE 1-RELATED-RELATED"/>
    <property type="match status" value="1"/>
</dbReference>
<feature type="domain" description="FAD/NAD(P)-binding" evidence="3">
    <location>
        <begin position="7"/>
        <end position="286"/>
    </location>
</feature>
<dbReference type="EMBL" id="LT629754">
    <property type="protein sequence ID" value="SDT14256.1"/>
    <property type="molecule type" value="Genomic_DNA"/>
</dbReference>
<accession>A0ABY0UT31</accession>
<dbReference type="PRINTS" id="PR00368">
    <property type="entry name" value="FADPNR"/>
</dbReference>
<evidence type="ECO:0000259" key="3">
    <source>
        <dbReference type="Pfam" id="PF07992"/>
    </source>
</evidence>
<dbReference type="Gene3D" id="3.50.50.60">
    <property type="entry name" value="FAD/NAD(P)-binding domain"/>
    <property type="match status" value="2"/>
</dbReference>
<dbReference type="Pfam" id="PF07992">
    <property type="entry name" value="Pyr_redox_2"/>
    <property type="match status" value="1"/>
</dbReference>